<dbReference type="Gene3D" id="3.40.140.10">
    <property type="entry name" value="Cytidine Deaminase, domain 2"/>
    <property type="match status" value="1"/>
</dbReference>
<dbReference type="GO" id="GO:0097163">
    <property type="term" value="F:sulfur carrier activity"/>
    <property type="evidence" value="ECO:0007669"/>
    <property type="project" value="UniProtKB-UniRule"/>
</dbReference>
<feature type="binding site" evidence="3">
    <location>
        <begin position="265"/>
        <end position="270"/>
    </location>
    <ligand>
        <name>Mo-bis(molybdopterin guanine dinucleotide)</name>
        <dbReference type="ChEBI" id="CHEBI:60539"/>
    </ligand>
</feature>
<protein>
    <recommendedName>
        <fullName evidence="3">Sulfur carrier protein FdhD</fullName>
    </recommendedName>
</protein>
<comment type="caution">
    <text evidence="4">The sequence shown here is derived from an EMBL/GenBank/DDBJ whole genome shotgun (WGS) entry which is preliminary data.</text>
</comment>
<dbReference type="NCBIfam" id="NF001943">
    <property type="entry name" value="PRK00724.1-2"/>
    <property type="match status" value="1"/>
</dbReference>
<dbReference type="RefSeq" id="WP_179480562.1">
    <property type="nucleotide sequence ID" value="NZ_JACCFW010000001.1"/>
</dbReference>
<name>A0A853DIM6_9MICO</name>
<comment type="function">
    <text evidence="3">Required for formate dehydrogenase (FDH) activity. Acts as a sulfur carrier protein that transfers sulfur from IscS to the molybdenum cofactor prior to its insertion into FDH.</text>
</comment>
<dbReference type="AlphaFoldDB" id="A0A853DIM6"/>
<sequence>MGRITTRHKAVRFDLAGESRARIDTVAVEEPLEIRVGGEQLTVTMRTPGHDMELIHGFLLAEGVIRHRDDILLARYCSDTETLNVVDVTLRDATASLPVSAQRNLVMHGGCGLCGKTTIDAVLAARPTAAGGATEYAGPAWTPQILARCATALRDGQAVFERTGGVHAAGLFDGSAHPLVVREDIGRHNAVDKAIGWSVMHGEPAVGSSDRADRSGLALIVTSRASFEIVQKAAMAGIRLMACVSAPSSLAIEAAQELGLTLVGFLREDRMTAFTHPQRLQHETSQEQAQARVAEGRMVTN</sequence>
<keyword evidence="1 3" id="KW-0963">Cytoplasm</keyword>
<dbReference type="GO" id="GO:0006777">
    <property type="term" value="P:Mo-molybdopterin cofactor biosynthetic process"/>
    <property type="evidence" value="ECO:0007669"/>
    <property type="project" value="UniProtKB-UniRule"/>
</dbReference>
<evidence type="ECO:0000256" key="1">
    <source>
        <dbReference type="ARBA" id="ARBA00022490"/>
    </source>
</evidence>
<dbReference type="SUPFAM" id="SSF53927">
    <property type="entry name" value="Cytidine deaminase-like"/>
    <property type="match status" value="1"/>
</dbReference>
<dbReference type="InterPro" id="IPR016193">
    <property type="entry name" value="Cytidine_deaminase-like"/>
</dbReference>
<dbReference type="Pfam" id="PF02634">
    <property type="entry name" value="FdhD-NarQ"/>
    <property type="match status" value="1"/>
</dbReference>
<evidence type="ECO:0000313" key="5">
    <source>
        <dbReference type="Proteomes" id="UP000571817"/>
    </source>
</evidence>
<dbReference type="Gene3D" id="3.10.20.10">
    <property type="match status" value="1"/>
</dbReference>
<gene>
    <name evidence="3" type="primary">fdhD</name>
    <name evidence="4" type="ORF">HNR15_001543</name>
</gene>
<organism evidence="4 5">
    <name type="scientific">Allobranchiibius huperziae</name>
    <dbReference type="NCBI Taxonomy" id="1874116"/>
    <lineage>
        <taxon>Bacteria</taxon>
        <taxon>Bacillati</taxon>
        <taxon>Actinomycetota</taxon>
        <taxon>Actinomycetes</taxon>
        <taxon>Micrococcales</taxon>
        <taxon>Dermacoccaceae</taxon>
        <taxon>Allobranchiibius</taxon>
    </lineage>
</organism>
<dbReference type="HAMAP" id="MF_00187">
    <property type="entry name" value="FdhD"/>
    <property type="match status" value="1"/>
</dbReference>
<accession>A0A853DIM6</accession>
<dbReference type="InterPro" id="IPR003786">
    <property type="entry name" value="FdhD"/>
</dbReference>
<dbReference type="Proteomes" id="UP000571817">
    <property type="component" value="Unassembled WGS sequence"/>
</dbReference>
<dbReference type="EMBL" id="JACCFW010000001">
    <property type="protein sequence ID" value="NYJ74580.1"/>
    <property type="molecule type" value="Genomic_DNA"/>
</dbReference>
<dbReference type="GO" id="GO:0005737">
    <property type="term" value="C:cytoplasm"/>
    <property type="evidence" value="ECO:0007669"/>
    <property type="project" value="UniProtKB-SubCell"/>
</dbReference>
<dbReference type="PIRSF" id="PIRSF015626">
    <property type="entry name" value="FdhD"/>
    <property type="match status" value="1"/>
</dbReference>
<dbReference type="NCBIfam" id="TIGR00129">
    <property type="entry name" value="fdhD_narQ"/>
    <property type="match status" value="1"/>
</dbReference>
<feature type="active site" description="Cysteine persulfide intermediate" evidence="3">
    <location>
        <position position="111"/>
    </location>
</feature>
<comment type="similarity">
    <text evidence="3">Belongs to the FdhD family.</text>
</comment>
<evidence type="ECO:0000256" key="3">
    <source>
        <dbReference type="HAMAP-Rule" id="MF_00187"/>
    </source>
</evidence>
<evidence type="ECO:0000313" key="4">
    <source>
        <dbReference type="EMBL" id="NYJ74580.1"/>
    </source>
</evidence>
<proteinExistence type="inferred from homology"/>
<dbReference type="PANTHER" id="PTHR30592">
    <property type="entry name" value="FORMATE DEHYDROGENASE"/>
    <property type="match status" value="1"/>
</dbReference>
<evidence type="ECO:0000256" key="2">
    <source>
        <dbReference type="ARBA" id="ARBA00023150"/>
    </source>
</evidence>
<reference evidence="4 5" key="1">
    <citation type="submission" date="2020-07" db="EMBL/GenBank/DDBJ databases">
        <title>Sequencing the genomes of 1000 actinobacteria strains.</title>
        <authorList>
            <person name="Klenk H.-P."/>
        </authorList>
    </citation>
    <scope>NUCLEOTIDE SEQUENCE [LARGE SCALE GENOMIC DNA]</scope>
    <source>
        <strain evidence="4 5">DSM 29531</strain>
    </source>
</reference>
<keyword evidence="5" id="KW-1185">Reference proteome</keyword>
<comment type="subcellular location">
    <subcellularLocation>
        <location evidence="3">Cytoplasm</location>
    </subcellularLocation>
</comment>
<keyword evidence="2 3" id="KW-0501">Molybdenum cofactor biosynthesis</keyword>
<dbReference type="GO" id="GO:0016783">
    <property type="term" value="F:sulfurtransferase activity"/>
    <property type="evidence" value="ECO:0007669"/>
    <property type="project" value="InterPro"/>
</dbReference>
<dbReference type="PANTHER" id="PTHR30592:SF1">
    <property type="entry name" value="SULFUR CARRIER PROTEIN FDHD"/>
    <property type="match status" value="1"/>
</dbReference>